<evidence type="ECO:0000313" key="1">
    <source>
        <dbReference type="EMBL" id="PWN50572.1"/>
    </source>
</evidence>
<organism evidence="1 2">
    <name type="scientific">Violaceomyces palustris</name>
    <dbReference type="NCBI Taxonomy" id="1673888"/>
    <lineage>
        <taxon>Eukaryota</taxon>
        <taxon>Fungi</taxon>
        <taxon>Dikarya</taxon>
        <taxon>Basidiomycota</taxon>
        <taxon>Ustilaginomycotina</taxon>
        <taxon>Ustilaginomycetes</taxon>
        <taxon>Violaceomycetales</taxon>
        <taxon>Violaceomycetaceae</taxon>
        <taxon>Violaceomyces</taxon>
    </lineage>
</organism>
<accession>A0ACD0NXS6</accession>
<evidence type="ECO:0000313" key="2">
    <source>
        <dbReference type="Proteomes" id="UP000245626"/>
    </source>
</evidence>
<dbReference type="Proteomes" id="UP000245626">
    <property type="component" value="Unassembled WGS sequence"/>
</dbReference>
<reference evidence="1 2" key="1">
    <citation type="journal article" date="2018" name="Mol. Biol. Evol.">
        <title>Broad Genomic Sampling Reveals a Smut Pathogenic Ancestry of the Fungal Clade Ustilaginomycotina.</title>
        <authorList>
            <person name="Kijpornyongpan T."/>
            <person name="Mondo S.J."/>
            <person name="Barry K."/>
            <person name="Sandor L."/>
            <person name="Lee J."/>
            <person name="Lipzen A."/>
            <person name="Pangilinan J."/>
            <person name="LaButti K."/>
            <person name="Hainaut M."/>
            <person name="Henrissat B."/>
            <person name="Grigoriev I.V."/>
            <person name="Spatafora J.W."/>
            <person name="Aime M.C."/>
        </authorList>
    </citation>
    <scope>NUCLEOTIDE SEQUENCE [LARGE SCALE GENOMIC DNA]</scope>
    <source>
        <strain evidence="1 2">SA 807</strain>
    </source>
</reference>
<gene>
    <name evidence="1" type="ORF">IE53DRAFT_88621</name>
</gene>
<name>A0ACD0NXS6_9BASI</name>
<dbReference type="EMBL" id="KZ819918">
    <property type="protein sequence ID" value="PWN50572.1"/>
    <property type="molecule type" value="Genomic_DNA"/>
</dbReference>
<sequence length="618" mass="68501">MSTGPVPIKGAKVLPTSARRPTSNALQHPLSILRGTKRETPDYSDNFDSDDDEMVVRPWETPDADAQNSGRNLNCLKVRLKRPRLDYRDVKGLQVAEVDSEDKATVTEINQGCGGASVEECEIGSIQQPAAGKRSSTRGEVDSGRSDNSRHSRYELRSHNITGDQTSSKVGVDSHSLRIQDESHHSHPARDISTAQEQIEMGCKGNSEKAPGHRRATSAQKEFPSSSKWSKPRRPPEKRLAPTAIDADGERYLIRPGPYLTRNHSRALEDAGICPDEEDKSAAAILMGLRSRKVQKESSQGRIGISRTTGSTATETGRGFVGNIFREGQLRVPFEPPNRAPYVEPPRTPERLTVRRNITPLSGTASSSGLSSAPDSPSAARIDGAPEAANTDQLAVLTSCERRIFPEGTPIEERFPLFYQRYRVPSSLSPELQSKIFGGRTAKDFHPDVFSAASRGRRVLGTFNEPRSPLDLYTPRYIKGQGMTKEGLCPICYESGQIRFYKTKISAFNYHLQNLHGVSASTGEPFFPPVGFRLSHRPQASLKEKTEVLQGKCHVCRKFVDIEGPKLGYVKIPEIYWWKHAQACHKYSSPPKGTGVVFVEDALYLRVTAWMREHSEQV</sequence>
<protein>
    <submittedName>
        <fullName evidence="1">Uncharacterized protein</fullName>
    </submittedName>
</protein>
<keyword evidence="2" id="KW-1185">Reference proteome</keyword>
<proteinExistence type="predicted"/>